<dbReference type="InterPro" id="IPR001441">
    <property type="entry name" value="UPP_synth-like"/>
</dbReference>
<feature type="binding site" evidence="2">
    <location>
        <position position="47"/>
    </location>
    <ligand>
        <name>substrate</name>
    </ligand>
</feature>
<evidence type="ECO:0000256" key="2">
    <source>
        <dbReference type="HAMAP-Rule" id="MF_01139"/>
    </source>
</evidence>
<keyword evidence="2" id="KW-0479">Metal-binding</keyword>
<feature type="active site" description="Proton acceptor" evidence="2">
    <location>
        <position position="82"/>
    </location>
</feature>
<dbReference type="NCBIfam" id="NF011405">
    <property type="entry name" value="PRK14830.1"/>
    <property type="match status" value="1"/>
</dbReference>
<feature type="active site" evidence="2">
    <location>
        <position position="34"/>
    </location>
</feature>
<feature type="region of interest" description="Disordered" evidence="3">
    <location>
        <begin position="1"/>
        <end position="21"/>
    </location>
</feature>
<keyword evidence="1 2" id="KW-0808">Transferase</keyword>
<dbReference type="HAMAP" id="MF_01139">
    <property type="entry name" value="ISPT"/>
    <property type="match status" value="1"/>
</dbReference>
<feature type="binding site" evidence="2">
    <location>
        <position position="221"/>
    </location>
    <ligand>
        <name>Mg(2+)</name>
        <dbReference type="ChEBI" id="CHEBI:18420"/>
    </ligand>
</feature>
<dbReference type="Pfam" id="PF01255">
    <property type="entry name" value="Prenyltransf"/>
    <property type="match status" value="1"/>
</dbReference>
<feature type="binding site" evidence="2">
    <location>
        <position position="39"/>
    </location>
    <ligand>
        <name>substrate</name>
    </ligand>
</feature>
<dbReference type="InterPro" id="IPR036424">
    <property type="entry name" value="UPP_synth-like_sf"/>
</dbReference>
<keyword evidence="2" id="KW-0460">Magnesium</keyword>
<feature type="binding site" evidence="2">
    <location>
        <position position="85"/>
    </location>
    <ligand>
        <name>substrate</name>
    </ligand>
</feature>
<dbReference type="PROSITE" id="PS01066">
    <property type="entry name" value="UPP_SYNTHASE"/>
    <property type="match status" value="1"/>
</dbReference>
<sequence>MFNFFGKKQDEVPKGSEPSLDMGRIPGHIGIIMDGNGRWAKQRNLPRTMGHRAGVETIRRILKECERLGVKHLTLYAFSTENWKRPQDEVGALMTLLVEYLKGEISELHRNNVAIDFIGNISKLPEAARTALVDAKEKTKGNTGVRMHLALNYGGREEIISAVRKLMDEAANGNVSSESIDEEKFKDYLYTSGIPDPELIIRPSGELRLSNFLLYQGAYSELWFSSINWPDFAEKDLRQAISDYQARDRRFGGIKNE</sequence>
<accession>A0ABS4G1U9</accession>
<name>A0ABS4G1U9_9CLOT</name>
<feature type="binding site" evidence="2">
    <location>
        <position position="34"/>
    </location>
    <ligand>
        <name>Mg(2+)</name>
        <dbReference type="ChEBI" id="CHEBI:18420"/>
    </ligand>
</feature>
<dbReference type="GO" id="GO:0008834">
    <property type="term" value="F:ditrans,polycis-undecaprenyl-diphosphate synthase [(2E,6E)-farnesyl-diphosphate specific] activity"/>
    <property type="evidence" value="ECO:0007669"/>
    <property type="project" value="UniProtKB-EC"/>
</dbReference>
<gene>
    <name evidence="4" type="ORF">J2Z34_001000</name>
</gene>
<dbReference type="PANTHER" id="PTHR10291">
    <property type="entry name" value="DEHYDRODOLICHYL DIPHOSPHATE SYNTHASE FAMILY MEMBER"/>
    <property type="match status" value="1"/>
</dbReference>
<comment type="function">
    <text evidence="2">Catalyzes the condensation of isopentenyl diphosphate (IPP) with allylic pyrophosphates generating different type of terpenoids.</text>
</comment>
<feature type="binding site" evidence="2">
    <location>
        <position position="83"/>
    </location>
    <ligand>
        <name>substrate</name>
    </ligand>
</feature>
<dbReference type="NCBIfam" id="TIGR00055">
    <property type="entry name" value="uppS"/>
    <property type="match status" value="1"/>
</dbReference>
<feature type="binding site" evidence="2">
    <location>
        <begin position="208"/>
        <end position="210"/>
    </location>
    <ligand>
        <name>substrate</name>
    </ligand>
</feature>
<dbReference type="Gene3D" id="3.40.1180.10">
    <property type="entry name" value="Decaprenyl diphosphate synthase-like"/>
    <property type="match status" value="1"/>
</dbReference>
<dbReference type="RefSeq" id="WP_209458756.1">
    <property type="nucleotide sequence ID" value="NZ_JAGGKC010000006.1"/>
</dbReference>
<evidence type="ECO:0000256" key="1">
    <source>
        <dbReference type="ARBA" id="ARBA00022679"/>
    </source>
</evidence>
<keyword evidence="5" id="KW-1185">Reference proteome</keyword>
<comment type="similarity">
    <text evidence="2">Belongs to the UPP synthase family.</text>
</comment>
<dbReference type="CDD" id="cd00475">
    <property type="entry name" value="Cis_IPPS"/>
    <property type="match status" value="1"/>
</dbReference>
<feature type="binding site" evidence="2">
    <location>
        <begin position="79"/>
        <end position="81"/>
    </location>
    <ligand>
        <name>substrate</name>
    </ligand>
</feature>
<dbReference type="PANTHER" id="PTHR10291:SF0">
    <property type="entry name" value="DEHYDRODOLICHYL DIPHOSPHATE SYNTHASE 2"/>
    <property type="match status" value="1"/>
</dbReference>
<reference evidence="4 5" key="1">
    <citation type="submission" date="2021-03" db="EMBL/GenBank/DDBJ databases">
        <title>Genomic Encyclopedia of Type Strains, Phase IV (KMG-IV): sequencing the most valuable type-strain genomes for metagenomic binning, comparative biology and taxonomic classification.</title>
        <authorList>
            <person name="Goeker M."/>
        </authorList>
    </citation>
    <scope>NUCLEOTIDE SEQUENCE [LARGE SCALE GENOMIC DNA]</scope>
    <source>
        <strain evidence="4 5">DSM 6139</strain>
    </source>
</reference>
<feature type="binding site" evidence="2">
    <location>
        <position position="202"/>
    </location>
    <ligand>
        <name>substrate</name>
    </ligand>
</feature>
<protein>
    <recommendedName>
        <fullName evidence="2">Isoprenyl transferase</fullName>
        <ecNumber evidence="2">2.5.1.-</ecNumber>
    </recommendedName>
</protein>
<dbReference type="EMBL" id="JAGGKC010000006">
    <property type="protein sequence ID" value="MBP1918524.1"/>
    <property type="molecule type" value="Genomic_DNA"/>
</dbReference>
<comment type="subunit">
    <text evidence="2">Homodimer.</text>
</comment>
<feature type="binding site" evidence="2">
    <location>
        <position position="51"/>
    </location>
    <ligand>
        <name>substrate</name>
    </ligand>
</feature>
<evidence type="ECO:0000313" key="5">
    <source>
        <dbReference type="Proteomes" id="UP001519271"/>
    </source>
</evidence>
<evidence type="ECO:0000256" key="3">
    <source>
        <dbReference type="SAM" id="MobiDB-lite"/>
    </source>
</evidence>
<comment type="caution">
    <text evidence="4">The sequence shown here is derived from an EMBL/GenBank/DDBJ whole genome shotgun (WGS) entry which is preliminary data.</text>
</comment>
<dbReference type="Proteomes" id="UP001519271">
    <property type="component" value="Unassembled WGS sequence"/>
</dbReference>
<evidence type="ECO:0000313" key="4">
    <source>
        <dbReference type="EMBL" id="MBP1918524.1"/>
    </source>
</evidence>
<comment type="cofactor">
    <cofactor evidence="2">
        <name>Mg(2+)</name>
        <dbReference type="ChEBI" id="CHEBI:18420"/>
    </cofactor>
    <text evidence="2">Binds 2 magnesium ions per subunit.</text>
</comment>
<organism evidence="4 5">
    <name type="scientific">Youngiibacter multivorans</name>
    <dbReference type="NCBI Taxonomy" id="937251"/>
    <lineage>
        <taxon>Bacteria</taxon>
        <taxon>Bacillati</taxon>
        <taxon>Bacillota</taxon>
        <taxon>Clostridia</taxon>
        <taxon>Eubacteriales</taxon>
        <taxon>Clostridiaceae</taxon>
        <taxon>Youngiibacter</taxon>
    </lineage>
</organism>
<dbReference type="SUPFAM" id="SSF64005">
    <property type="entry name" value="Undecaprenyl diphosphate synthase"/>
    <property type="match status" value="1"/>
</dbReference>
<dbReference type="InterPro" id="IPR018520">
    <property type="entry name" value="UPP_synth-like_CS"/>
</dbReference>
<dbReference type="EC" id="2.5.1.-" evidence="2"/>
<feature type="binding site" evidence="2">
    <location>
        <begin position="35"/>
        <end position="38"/>
    </location>
    <ligand>
        <name>substrate</name>
    </ligand>
</feature>
<proteinExistence type="inferred from homology"/>